<dbReference type="InterPro" id="IPR001206">
    <property type="entry name" value="Diacylglycerol_kinase_cat_dom"/>
</dbReference>
<dbReference type="InterPro" id="IPR017438">
    <property type="entry name" value="ATP-NAD_kinase_N"/>
</dbReference>
<name>A0A5S9IQS6_UABAM</name>
<dbReference type="GO" id="GO:0004143">
    <property type="term" value="F:ATP-dependent diacylglycerol kinase activity"/>
    <property type="evidence" value="ECO:0007669"/>
    <property type="project" value="TreeGrafter"/>
</dbReference>
<keyword evidence="3" id="KW-1185">Reference proteome</keyword>
<dbReference type="SUPFAM" id="SSF111331">
    <property type="entry name" value="NAD kinase/diacylglycerol kinase-like"/>
    <property type="match status" value="1"/>
</dbReference>
<dbReference type="InterPro" id="IPR016064">
    <property type="entry name" value="NAD/diacylglycerol_kinase_sf"/>
</dbReference>
<dbReference type="AlphaFoldDB" id="A0A5S9IQS6"/>
<dbReference type="PANTHER" id="PTHR12358">
    <property type="entry name" value="SPHINGOSINE KINASE"/>
    <property type="match status" value="1"/>
</dbReference>
<evidence type="ECO:0000313" key="3">
    <source>
        <dbReference type="Proteomes" id="UP000326354"/>
    </source>
</evidence>
<dbReference type="Gene3D" id="2.60.200.40">
    <property type="match status" value="1"/>
</dbReference>
<evidence type="ECO:0000313" key="2">
    <source>
        <dbReference type="EMBL" id="BBM86388.1"/>
    </source>
</evidence>
<dbReference type="PANTHER" id="PTHR12358:SF106">
    <property type="entry name" value="LIPID KINASE YEGS"/>
    <property type="match status" value="1"/>
</dbReference>
<evidence type="ECO:0000259" key="1">
    <source>
        <dbReference type="PROSITE" id="PS50146"/>
    </source>
</evidence>
<protein>
    <submittedName>
        <fullName evidence="2">Diacylglycerol kinase</fullName>
    </submittedName>
</protein>
<dbReference type="PROSITE" id="PS50146">
    <property type="entry name" value="DAGK"/>
    <property type="match status" value="1"/>
</dbReference>
<dbReference type="EMBL" id="AP019860">
    <property type="protein sequence ID" value="BBM86388.1"/>
    <property type="molecule type" value="Genomic_DNA"/>
</dbReference>
<reference evidence="2 3" key="1">
    <citation type="submission" date="2019-08" db="EMBL/GenBank/DDBJ databases">
        <title>Complete genome sequence of Candidatus Uab amorphum.</title>
        <authorList>
            <person name="Shiratori T."/>
            <person name="Suzuki S."/>
            <person name="Kakizawa Y."/>
            <person name="Ishida K."/>
        </authorList>
    </citation>
    <scope>NUCLEOTIDE SEQUENCE [LARGE SCALE GENOMIC DNA]</scope>
    <source>
        <strain evidence="2 3">SRT547</strain>
    </source>
</reference>
<dbReference type="Gene3D" id="3.40.50.10330">
    <property type="entry name" value="Probable inorganic polyphosphate/atp-NAD kinase, domain 1"/>
    <property type="match status" value="1"/>
</dbReference>
<dbReference type="Proteomes" id="UP000326354">
    <property type="component" value="Chromosome"/>
</dbReference>
<dbReference type="Pfam" id="PF00781">
    <property type="entry name" value="DAGK_cat"/>
    <property type="match status" value="1"/>
</dbReference>
<dbReference type="RefSeq" id="WP_151970448.1">
    <property type="nucleotide sequence ID" value="NZ_AP019860.1"/>
</dbReference>
<dbReference type="KEGG" id="uam:UABAM_04774"/>
<dbReference type="InterPro" id="IPR050187">
    <property type="entry name" value="Lipid_Phosphate_FormReg"/>
</dbReference>
<dbReference type="GO" id="GO:0005886">
    <property type="term" value="C:plasma membrane"/>
    <property type="evidence" value="ECO:0007669"/>
    <property type="project" value="TreeGrafter"/>
</dbReference>
<keyword evidence="2" id="KW-0808">Transferase</keyword>
<proteinExistence type="predicted"/>
<organism evidence="2 3">
    <name type="scientific">Uabimicrobium amorphum</name>
    <dbReference type="NCBI Taxonomy" id="2596890"/>
    <lineage>
        <taxon>Bacteria</taxon>
        <taxon>Pseudomonadati</taxon>
        <taxon>Planctomycetota</taxon>
        <taxon>Candidatus Uabimicrobiia</taxon>
        <taxon>Candidatus Uabimicrobiales</taxon>
        <taxon>Candidatus Uabimicrobiaceae</taxon>
        <taxon>Candidatus Uabimicrobium</taxon>
    </lineage>
</organism>
<keyword evidence="2" id="KW-0418">Kinase</keyword>
<accession>A0A5S9IQS6</accession>
<sequence length="312" mass="35729">MKKIGIVFNGSKSRRKLQNFLDLLPKTYETKIFVTSNVDDITLQTQKAIGWECDLLVSAGGDGTLLYVINSLKDFQVPLMPLPLGTGNDFSSMLGIRSMEEAVAALEKQTLTKIDLVETCYSGLNQQRQNKIFCSTAGVGIFANLFRQENFLVVKMLRKIFGNLMNYICFVVSFFITRHVQCRVHFENGKQDFLLKVFEVSNVRECGGLVFTPCANTNNSIFDLWIVSNTNVFDAARIFFKILLQKHIHDTKVDYFCHTEKYNRYGLSHLTNIQLEITQNYPFHLHGEFIGYSPEYFKLLPHKLSFLALLDN</sequence>
<dbReference type="OrthoDB" id="9815110at2"/>
<gene>
    <name evidence="2" type="ORF">UABAM_04774</name>
</gene>
<feature type="domain" description="DAGKc" evidence="1">
    <location>
        <begin position="1"/>
        <end position="122"/>
    </location>
</feature>